<evidence type="ECO:0000259" key="2">
    <source>
        <dbReference type="Pfam" id="PF14065"/>
    </source>
</evidence>
<feature type="domain" description="Pvc16 N-terminal" evidence="2">
    <location>
        <begin position="10"/>
        <end position="189"/>
    </location>
</feature>
<sequence>MSDARAIEGVTQTLLQVIDDAVNTGPQAFPGGVKVIAQPPHEVQTDIEALQVNLFLYRTEIAAALRNEDPLDIAPGESAQPPLPLALHYLITPYVQGGKDLDAHRLLGLASRAVHEQSQLSHTQLHDSAAFSNVSTQLDGIRITWQPLAENDIYSLWSAFQTPYRLSAAFEVRVILIDSRRPPRTPVPVIRRGDNDEGPTARADTASPFPELEAAVPMLGQTAARPGESVDLRGINLSAHTAAATLTHPLLPDPETLTSTAATADTVTVEVPAAAPAGLWSASVALTNTVDGQDITTVTNAVPLAVAPRITSAMPITVARNAQGEVDITLACAPPVIAGQQAFLILGGRAIPEDRMIAGNPVTGGALSFTVPDAPVGKHVVRLRVAGIDSLLVDRSQPTPRFDDTQTVTVTS</sequence>
<dbReference type="Proteomes" id="UP001055159">
    <property type="component" value="Chromosome"/>
</dbReference>
<evidence type="ECO:0000313" key="4">
    <source>
        <dbReference type="EMBL" id="ULP37990.1"/>
    </source>
</evidence>
<accession>A0A9X2XV41</accession>
<protein>
    <submittedName>
        <fullName evidence="3">DUF4255 domain-containing protein</fullName>
    </submittedName>
</protein>
<evidence type="ECO:0000256" key="1">
    <source>
        <dbReference type="SAM" id="MobiDB-lite"/>
    </source>
</evidence>
<evidence type="ECO:0000313" key="5">
    <source>
        <dbReference type="Proteomes" id="UP001055159"/>
    </source>
</evidence>
<evidence type="ECO:0000313" key="6">
    <source>
        <dbReference type="Proteomes" id="UP001140272"/>
    </source>
</evidence>
<reference evidence="3" key="2">
    <citation type="journal article" date="2022" name="BMC Genomics">
        <title>Comparative genome analysis of mycobacteria focusing on tRNA and non-coding RNA.</title>
        <authorList>
            <person name="Behra P.R.K."/>
            <person name="Pettersson B.M.F."/>
            <person name="Ramesh M."/>
            <person name="Das S."/>
            <person name="Dasgupta S."/>
            <person name="Kirsebom L.A."/>
        </authorList>
    </citation>
    <scope>NUCLEOTIDE SEQUENCE</scope>
    <source>
        <strain evidence="3">DSM 45406</strain>
    </source>
</reference>
<reference evidence="3" key="1">
    <citation type="submission" date="2020-07" db="EMBL/GenBank/DDBJ databases">
        <authorList>
            <person name="Pettersson B.M.F."/>
            <person name="Behra P.R.K."/>
            <person name="Ramesh M."/>
            <person name="Das S."/>
            <person name="Dasgupta S."/>
            <person name="Kirsebom L.A."/>
        </authorList>
    </citation>
    <scope>NUCLEOTIDE SEQUENCE</scope>
    <source>
        <strain evidence="3">DSM 45406</strain>
    </source>
</reference>
<dbReference type="Proteomes" id="UP001140272">
    <property type="component" value="Unassembled WGS sequence"/>
</dbReference>
<dbReference type="RefSeq" id="WP_043406048.1">
    <property type="nucleotide sequence ID" value="NZ_CP092427.2"/>
</dbReference>
<keyword evidence="5" id="KW-1185">Reference proteome</keyword>
<dbReference type="EMBL" id="JACKRN010000222">
    <property type="protein sequence ID" value="MCV7070112.1"/>
    <property type="molecule type" value="Genomic_DNA"/>
</dbReference>
<proteinExistence type="predicted"/>
<dbReference type="InterPro" id="IPR025351">
    <property type="entry name" value="Pvc16_N"/>
</dbReference>
<organism evidence="3 6">
    <name type="scientific">Mycolicibacterium rufum</name>
    <dbReference type="NCBI Taxonomy" id="318424"/>
    <lineage>
        <taxon>Bacteria</taxon>
        <taxon>Bacillati</taxon>
        <taxon>Actinomycetota</taxon>
        <taxon>Actinomycetes</taxon>
        <taxon>Mycobacteriales</taxon>
        <taxon>Mycobacteriaceae</taxon>
        <taxon>Mycolicibacterium</taxon>
    </lineage>
</organism>
<dbReference type="EMBL" id="CP092427">
    <property type="protein sequence ID" value="ULP37990.1"/>
    <property type="molecule type" value="Genomic_DNA"/>
</dbReference>
<feature type="region of interest" description="Disordered" evidence="1">
    <location>
        <begin position="186"/>
        <end position="205"/>
    </location>
</feature>
<evidence type="ECO:0000313" key="3">
    <source>
        <dbReference type="EMBL" id="MCV7070112.1"/>
    </source>
</evidence>
<name>A0A9X2XV41_9MYCO</name>
<gene>
    <name evidence="3" type="ORF">H7H73_06010</name>
    <name evidence="4" type="ORF">MJO55_06060</name>
</gene>
<dbReference type="AlphaFoldDB" id="A0A9X2XV41"/>
<dbReference type="Pfam" id="PF14065">
    <property type="entry name" value="Pvc16_N"/>
    <property type="match status" value="1"/>
</dbReference>
<reference evidence="4" key="3">
    <citation type="submission" date="2022-08" db="EMBL/GenBank/DDBJ databases">
        <title>Whole genome sequencing of non-tuberculosis mycobacteria type-strains.</title>
        <authorList>
            <person name="Igarashi Y."/>
            <person name="Osugi A."/>
            <person name="Mitarai S."/>
        </authorList>
    </citation>
    <scope>NUCLEOTIDE SEQUENCE</scope>
    <source>
        <strain evidence="4">JCM 16372</strain>
    </source>
</reference>